<protein>
    <submittedName>
        <fullName evidence="1">Uncharacterized protein</fullName>
    </submittedName>
</protein>
<name>A0ACB9QF05_9MYRT</name>
<reference evidence="2" key="1">
    <citation type="journal article" date="2023" name="Front. Plant Sci.">
        <title>Chromosomal-level genome assembly of Melastoma candidum provides insights into trichome evolution.</title>
        <authorList>
            <person name="Zhong Y."/>
            <person name="Wu W."/>
            <person name="Sun C."/>
            <person name="Zou P."/>
            <person name="Liu Y."/>
            <person name="Dai S."/>
            <person name="Zhou R."/>
        </authorList>
    </citation>
    <scope>NUCLEOTIDE SEQUENCE [LARGE SCALE GENOMIC DNA]</scope>
</reference>
<organism evidence="1 2">
    <name type="scientific">Melastoma candidum</name>
    <dbReference type="NCBI Taxonomy" id="119954"/>
    <lineage>
        <taxon>Eukaryota</taxon>
        <taxon>Viridiplantae</taxon>
        <taxon>Streptophyta</taxon>
        <taxon>Embryophyta</taxon>
        <taxon>Tracheophyta</taxon>
        <taxon>Spermatophyta</taxon>
        <taxon>Magnoliopsida</taxon>
        <taxon>eudicotyledons</taxon>
        <taxon>Gunneridae</taxon>
        <taxon>Pentapetalae</taxon>
        <taxon>rosids</taxon>
        <taxon>malvids</taxon>
        <taxon>Myrtales</taxon>
        <taxon>Melastomataceae</taxon>
        <taxon>Melastomatoideae</taxon>
        <taxon>Melastomateae</taxon>
        <taxon>Melastoma</taxon>
    </lineage>
</organism>
<sequence length="238" mass="26774">MAFTGTLDKCKACGKTVYVVDMMSLEGMPYHKNCFRCTHCNGNLVMSNYCAMDGVLYCKPHYEQLFKEAGNYSKNFQQGKPQEKQNDSSKEPSKVSAMFSGTQDKCSICTKTVYPLEKVSLEGECYHKNCFRCAHGGCALTQSSYAALEGVLYCKHHFARLFMEKGDYDHVLKSTQHRRASSSVPSTPPPEPVDAPQETDKEEVKKEPADDNAEAFNSGVDLLFDRRSNQMKGCRMWC</sequence>
<dbReference type="EMBL" id="CM042885">
    <property type="protein sequence ID" value="KAI4364743.1"/>
    <property type="molecule type" value="Genomic_DNA"/>
</dbReference>
<gene>
    <name evidence="1" type="ORF">MLD38_020798</name>
</gene>
<evidence type="ECO:0000313" key="1">
    <source>
        <dbReference type="EMBL" id="KAI4364743.1"/>
    </source>
</evidence>
<proteinExistence type="predicted"/>
<keyword evidence="2" id="KW-1185">Reference proteome</keyword>
<evidence type="ECO:0000313" key="2">
    <source>
        <dbReference type="Proteomes" id="UP001057402"/>
    </source>
</evidence>
<accession>A0ACB9QF05</accession>
<comment type="caution">
    <text evidence="1">The sequence shown here is derived from an EMBL/GenBank/DDBJ whole genome shotgun (WGS) entry which is preliminary data.</text>
</comment>
<dbReference type="Proteomes" id="UP001057402">
    <property type="component" value="Chromosome 6"/>
</dbReference>